<sequence>MEGNEMRLSSSISLNRNNRCPRTDDSSCASIYLTTSEAGYAYQSGYGWSLHHRRMPGTRNLRPAAAIAIAILF</sequence>
<gene>
    <name evidence="1" type="ORF">G7K_3074-t1</name>
</gene>
<reference evidence="1 2" key="1">
    <citation type="journal article" date="2011" name="J. Gen. Appl. Microbiol.">
        <title>Draft genome sequencing of the enigmatic yeast Saitoella complicata.</title>
        <authorList>
            <person name="Nishida H."/>
            <person name="Hamamoto M."/>
            <person name="Sugiyama J."/>
        </authorList>
    </citation>
    <scope>NUCLEOTIDE SEQUENCE [LARGE SCALE GENOMIC DNA]</scope>
    <source>
        <strain evidence="1 2">NRRL Y-17804</strain>
    </source>
</reference>
<evidence type="ECO:0000313" key="2">
    <source>
        <dbReference type="Proteomes" id="UP000033140"/>
    </source>
</evidence>
<protein>
    <submittedName>
        <fullName evidence="1">Uncharacterized protein</fullName>
    </submittedName>
</protein>
<accession>A0A0E9NGW8</accession>
<dbReference type="EMBL" id="BACD03000018">
    <property type="protein sequence ID" value="GAO48911.1"/>
    <property type="molecule type" value="Genomic_DNA"/>
</dbReference>
<dbReference type="AlphaFoldDB" id="A0A0E9NGW8"/>
<reference evidence="1 2" key="2">
    <citation type="journal article" date="2014" name="J. Gen. Appl. Microbiol.">
        <title>The early diverging ascomycetous budding yeast Saitoella complicata has three histone deacetylases belonging to the Clr6, Hos2, and Rpd3 lineages.</title>
        <authorList>
            <person name="Nishida H."/>
            <person name="Matsumoto T."/>
            <person name="Kondo S."/>
            <person name="Hamamoto M."/>
            <person name="Yoshikawa H."/>
        </authorList>
    </citation>
    <scope>NUCLEOTIDE SEQUENCE [LARGE SCALE GENOMIC DNA]</scope>
    <source>
        <strain evidence="1 2">NRRL Y-17804</strain>
    </source>
</reference>
<organism evidence="1 2">
    <name type="scientific">Saitoella complicata (strain BCRC 22490 / CBS 7301 / JCM 7358 / NBRC 10748 / NRRL Y-17804)</name>
    <dbReference type="NCBI Taxonomy" id="698492"/>
    <lineage>
        <taxon>Eukaryota</taxon>
        <taxon>Fungi</taxon>
        <taxon>Dikarya</taxon>
        <taxon>Ascomycota</taxon>
        <taxon>Taphrinomycotina</taxon>
        <taxon>Taphrinomycotina incertae sedis</taxon>
        <taxon>Saitoella</taxon>
    </lineage>
</organism>
<comment type="caution">
    <text evidence="1">The sequence shown here is derived from an EMBL/GenBank/DDBJ whole genome shotgun (WGS) entry which is preliminary data.</text>
</comment>
<dbReference type="Proteomes" id="UP000033140">
    <property type="component" value="Unassembled WGS sequence"/>
</dbReference>
<proteinExistence type="predicted"/>
<name>A0A0E9NGW8_SAICN</name>
<reference evidence="1 2" key="3">
    <citation type="journal article" date="2015" name="Genome Announc.">
        <title>Draft Genome Sequence of the Archiascomycetous Yeast Saitoella complicata.</title>
        <authorList>
            <person name="Yamauchi K."/>
            <person name="Kondo S."/>
            <person name="Hamamoto M."/>
            <person name="Takahashi Y."/>
            <person name="Ogura Y."/>
            <person name="Hayashi T."/>
            <person name="Nishida H."/>
        </authorList>
    </citation>
    <scope>NUCLEOTIDE SEQUENCE [LARGE SCALE GENOMIC DNA]</scope>
    <source>
        <strain evidence="1 2">NRRL Y-17804</strain>
    </source>
</reference>
<keyword evidence="2" id="KW-1185">Reference proteome</keyword>
<evidence type="ECO:0000313" key="1">
    <source>
        <dbReference type="EMBL" id="GAO48911.1"/>
    </source>
</evidence>